<evidence type="ECO:0000256" key="2">
    <source>
        <dbReference type="ARBA" id="ARBA00010309"/>
    </source>
</evidence>
<dbReference type="EC" id="1.14.11.27" evidence="14"/>
<feature type="region of interest" description="Disordered" evidence="15">
    <location>
        <begin position="728"/>
        <end position="757"/>
    </location>
</feature>
<evidence type="ECO:0000256" key="15">
    <source>
        <dbReference type="SAM" id="MobiDB-lite"/>
    </source>
</evidence>
<evidence type="ECO:0000256" key="14">
    <source>
        <dbReference type="RuleBase" id="RU366061"/>
    </source>
</evidence>
<evidence type="ECO:0000259" key="16">
    <source>
        <dbReference type="PROSITE" id="PS51184"/>
    </source>
</evidence>
<dbReference type="GO" id="GO:0005730">
    <property type="term" value="C:nucleolus"/>
    <property type="evidence" value="ECO:0007669"/>
    <property type="project" value="TreeGrafter"/>
</dbReference>
<dbReference type="PANTHER" id="PTHR13096:SF8">
    <property type="entry name" value="RIBOSOMAL OXYGENASE 1"/>
    <property type="match status" value="1"/>
</dbReference>
<dbReference type="FunFam" id="3.90.930.40:FF:000001">
    <property type="entry name" value="ribosomal oxygenase 1 isoform X1"/>
    <property type="match status" value="1"/>
</dbReference>
<evidence type="ECO:0000256" key="12">
    <source>
        <dbReference type="ARBA" id="ARBA00025670"/>
    </source>
</evidence>
<dbReference type="GO" id="GO:0032453">
    <property type="term" value="F:histone H3K4 demethylase activity"/>
    <property type="evidence" value="ECO:0007669"/>
    <property type="project" value="TreeGrafter"/>
</dbReference>
<dbReference type="AlphaFoldDB" id="A0AAW1DR03"/>
<dbReference type="Pfam" id="PF08007">
    <property type="entry name" value="JmjC_2"/>
    <property type="match status" value="1"/>
</dbReference>
<feature type="region of interest" description="Disordered" evidence="15">
    <location>
        <begin position="20"/>
        <end position="65"/>
    </location>
</feature>
<feature type="compositionally biased region" description="Basic and acidic residues" evidence="15">
    <location>
        <begin position="77"/>
        <end position="89"/>
    </location>
</feature>
<comment type="similarity">
    <text evidence="2">Belongs to the ROX family. NO66 subfamily.</text>
</comment>
<keyword evidence="7 14" id="KW-0560">Oxidoreductase</keyword>
<sequence>MPLAEQVSAFAVYKGLTGKLSKKQRQRLRNKKKKNEMSQASTDTNEATNNTVPVNENKKKRKNTEVKDLLKKKKRKFNDLKVDKGKKDVNGTQTHLESSKRNLAKLKKQLNSSKPKKFSMQVKSEKQTGNEKRKQVEKKLGNMVAKKNKNFKEVNNINDNRERFNEEQVKKIIPSEAKTNTDNHLVNKSSFTKKEKKLKTTSKVMADSECVENDNEQRKLSKPSFGVFSVENFNQDNGPTLISEIKQLKGNLASKDAKNIEKPTFKQLAVHQTIVAERLRSSTDEGEKMFQDLISPYDINLFFKDYWEKAPLYVPAPNPVKFKNLISTRLIDDYLRKNVVMFGKHIDITSYKDGKRETHNPEGRALPHVVWDLYNHKCSVRLLCPQAAFSNIFAMNTKLQEYFGCFVGANAYLTPPKSQGFAPHYDDIEAFVLQIEGQKKWKIYSPRFAHETLPRYSSKNFSQFELNDPIMEVTLHPGDMLYFPRGFIHQAECSKEAHSLHITVSMYQKNSWIDLLEKAVPLALAKAAKDDVEFRRGLPLNYLKRAGMAYKSHGMRKALIKSLQEKMTKLVKYLDVDKAVDMMGVQYITDALPPVFNLDEASRCVLGNGLRMEENGKLKGGIEFTADTRVRFSTALCHRLIKETVTRDDGQVEDEIRLYYSNDNSLEYHGEEPQFLVIPENYVQAIRVLSSRYPNFLEIKFLPLPSLEEKATLVGDLWDRGILMTEEPLDEQDVIESPSDEEEEEETEEMVEEEQEQKEFIRSLKALREKQEKKKVPLKVKFQFMKRSDDIEEKEEDEEDDDEDSSDDENEEESLWAYDKAITDIDKFVVANEMMEESEDEFEDEAEEEDEEEVDDEDEGDEFEDLDDEEDEVEESEDLDDEDEEDDEFNSLASDEHY</sequence>
<keyword evidence="10 14" id="KW-0804">Transcription</keyword>
<feature type="compositionally biased region" description="Basic and acidic residues" evidence="15">
    <location>
        <begin position="123"/>
        <end position="136"/>
    </location>
</feature>
<evidence type="ECO:0000313" key="18">
    <source>
        <dbReference type="Proteomes" id="UP001461498"/>
    </source>
</evidence>
<keyword evidence="8 14" id="KW-0408">Iron</keyword>
<dbReference type="InterPro" id="IPR039994">
    <property type="entry name" value="NO66-like"/>
</dbReference>
<keyword evidence="9 14" id="KW-0805">Transcription regulation</keyword>
<evidence type="ECO:0000256" key="8">
    <source>
        <dbReference type="ARBA" id="ARBA00023004"/>
    </source>
</evidence>
<dbReference type="SUPFAM" id="SSF51197">
    <property type="entry name" value="Clavaminate synthase-like"/>
    <property type="match status" value="1"/>
</dbReference>
<dbReference type="InterPro" id="IPR049043">
    <property type="entry name" value="WHD_RIOX1"/>
</dbReference>
<comment type="caution">
    <text evidence="17">The sequence shown here is derived from an EMBL/GenBank/DDBJ whole genome shotgun (WGS) entry which is preliminary data.</text>
</comment>
<keyword evidence="3" id="KW-0678">Repressor</keyword>
<feature type="compositionally biased region" description="Basic residues" evidence="15">
    <location>
        <begin position="20"/>
        <end position="34"/>
    </location>
</feature>
<dbReference type="Gene3D" id="1.10.10.1500">
    <property type="entry name" value="JmjC domain-containing ribosomal oxygenase (ROX), dimer domain"/>
    <property type="match status" value="1"/>
</dbReference>
<dbReference type="PANTHER" id="PTHR13096">
    <property type="entry name" value="MINA53 MYC INDUCED NUCLEAR ANTIGEN"/>
    <property type="match status" value="1"/>
</dbReference>
<dbReference type="InterPro" id="IPR003347">
    <property type="entry name" value="JmjC_dom"/>
</dbReference>
<keyword evidence="11 14" id="KW-0539">Nucleus</keyword>
<feature type="domain" description="JmjC" evidence="16">
    <location>
        <begin position="378"/>
        <end position="523"/>
    </location>
</feature>
<feature type="compositionally biased region" description="Acidic residues" evidence="15">
    <location>
        <begin position="834"/>
        <end position="889"/>
    </location>
</feature>
<protein>
    <recommendedName>
        <fullName evidence="14">Bifunctional lysine-specific demethylase and histidyl-hydroxylase</fullName>
        <ecNumber evidence="14">1.14.11.27</ecNumber>
    </recommendedName>
</protein>
<keyword evidence="4 14" id="KW-0479">Metal-binding</keyword>
<evidence type="ECO:0000256" key="4">
    <source>
        <dbReference type="ARBA" id="ARBA00022723"/>
    </source>
</evidence>
<feature type="compositionally biased region" description="Acidic residues" evidence="15">
    <location>
        <begin position="728"/>
        <end position="756"/>
    </location>
</feature>
<keyword evidence="6 14" id="KW-0223">Dioxygenase</keyword>
<comment type="cofactor">
    <cofactor evidence="14">
        <name>Fe(2+)</name>
        <dbReference type="ChEBI" id="CHEBI:29033"/>
    </cofactor>
    <text evidence="14">Binds 1 Fe(2+) ion per subunit.</text>
</comment>
<evidence type="ECO:0000256" key="10">
    <source>
        <dbReference type="ARBA" id="ARBA00023163"/>
    </source>
</evidence>
<evidence type="ECO:0000313" key="17">
    <source>
        <dbReference type="EMBL" id="KAK9511638.1"/>
    </source>
</evidence>
<gene>
    <name evidence="17" type="ORF">O3M35_000260</name>
</gene>
<dbReference type="Pfam" id="PF21233">
    <property type="entry name" value="WHD_RIOX1"/>
    <property type="match status" value="1"/>
</dbReference>
<feature type="region of interest" description="Disordered" evidence="15">
    <location>
        <begin position="789"/>
        <end position="898"/>
    </location>
</feature>
<dbReference type="GO" id="GO:0005506">
    <property type="term" value="F:iron ion binding"/>
    <property type="evidence" value="ECO:0007669"/>
    <property type="project" value="UniProtKB-UniRule"/>
</dbReference>
<proteinExistence type="inferred from homology"/>
<comment type="function">
    <text evidence="12">Oxygenase that can act as both a histone lysine demethylase and a ribosomal histidine hydroxylase. Specifically demethylates 'Lys-4' (H3K4me) and 'Lys-36' (H3K36me) of histone H3, thereby playing a central role in histone code.</text>
</comment>
<feature type="compositionally biased region" description="Acidic residues" evidence="15">
    <location>
        <begin position="790"/>
        <end position="814"/>
    </location>
</feature>
<evidence type="ECO:0000256" key="1">
    <source>
        <dbReference type="ARBA" id="ARBA00004123"/>
    </source>
</evidence>
<dbReference type="Proteomes" id="UP001461498">
    <property type="component" value="Unassembled WGS sequence"/>
</dbReference>
<evidence type="ECO:0000256" key="5">
    <source>
        <dbReference type="ARBA" id="ARBA00022853"/>
    </source>
</evidence>
<dbReference type="GO" id="GO:0140680">
    <property type="term" value="F:histone H3K36me/H3K36me2 demethylase activity"/>
    <property type="evidence" value="ECO:0007669"/>
    <property type="project" value="UniProtKB-EC"/>
</dbReference>
<keyword evidence="18" id="KW-1185">Reference proteome</keyword>
<evidence type="ECO:0000256" key="11">
    <source>
        <dbReference type="ARBA" id="ARBA00023242"/>
    </source>
</evidence>
<dbReference type="Gene3D" id="3.90.930.40">
    <property type="match status" value="1"/>
</dbReference>
<dbReference type="FunFam" id="2.60.120.650:FF:000013">
    <property type="entry name" value="Ribosomal oxygenase 1"/>
    <property type="match status" value="1"/>
</dbReference>
<evidence type="ECO:0000256" key="6">
    <source>
        <dbReference type="ARBA" id="ARBA00022964"/>
    </source>
</evidence>
<evidence type="ECO:0000256" key="9">
    <source>
        <dbReference type="ARBA" id="ARBA00023015"/>
    </source>
</evidence>
<keyword evidence="5" id="KW-0156">Chromatin regulator</keyword>
<accession>A0AAW1DR03</accession>
<feature type="region of interest" description="Disordered" evidence="15">
    <location>
        <begin position="77"/>
        <end position="136"/>
    </location>
</feature>
<evidence type="ECO:0000256" key="3">
    <source>
        <dbReference type="ARBA" id="ARBA00022491"/>
    </source>
</evidence>
<organism evidence="17 18">
    <name type="scientific">Rhynocoris fuscipes</name>
    <dbReference type="NCBI Taxonomy" id="488301"/>
    <lineage>
        <taxon>Eukaryota</taxon>
        <taxon>Metazoa</taxon>
        <taxon>Ecdysozoa</taxon>
        <taxon>Arthropoda</taxon>
        <taxon>Hexapoda</taxon>
        <taxon>Insecta</taxon>
        <taxon>Pterygota</taxon>
        <taxon>Neoptera</taxon>
        <taxon>Paraneoptera</taxon>
        <taxon>Hemiptera</taxon>
        <taxon>Heteroptera</taxon>
        <taxon>Panheteroptera</taxon>
        <taxon>Cimicomorpha</taxon>
        <taxon>Reduviidae</taxon>
        <taxon>Harpactorinae</taxon>
        <taxon>Harpactorini</taxon>
        <taxon>Rhynocoris</taxon>
    </lineage>
</organism>
<evidence type="ECO:0000256" key="13">
    <source>
        <dbReference type="ARBA" id="ARBA00047915"/>
    </source>
</evidence>
<feature type="compositionally biased region" description="Polar residues" evidence="15">
    <location>
        <begin position="37"/>
        <end position="54"/>
    </location>
</feature>
<name>A0AAW1DR03_9HEMI</name>
<dbReference type="Gene3D" id="2.60.120.650">
    <property type="entry name" value="Cupin"/>
    <property type="match status" value="1"/>
</dbReference>
<evidence type="ECO:0000256" key="7">
    <source>
        <dbReference type="ARBA" id="ARBA00023002"/>
    </source>
</evidence>
<dbReference type="EMBL" id="JAPXFL010000001">
    <property type="protein sequence ID" value="KAK9511638.1"/>
    <property type="molecule type" value="Genomic_DNA"/>
</dbReference>
<dbReference type="PROSITE" id="PS51184">
    <property type="entry name" value="JMJC"/>
    <property type="match status" value="1"/>
</dbReference>
<comment type="subcellular location">
    <subcellularLocation>
        <location evidence="1 14">Nucleus</location>
    </subcellularLocation>
</comment>
<comment type="catalytic activity">
    <reaction evidence="13 14">
        <text>N(6),N(6)-dimethyl-L-lysyl(36)-[histone H3] + 2 2-oxoglutarate + 2 O2 = L-lysyl(36)-[histone H3] + 2 formaldehyde + 2 succinate + 2 CO2</text>
        <dbReference type="Rhea" id="RHEA:42032"/>
        <dbReference type="Rhea" id="RHEA-COMP:9785"/>
        <dbReference type="Rhea" id="RHEA-COMP:9787"/>
        <dbReference type="ChEBI" id="CHEBI:15379"/>
        <dbReference type="ChEBI" id="CHEBI:16526"/>
        <dbReference type="ChEBI" id="CHEBI:16810"/>
        <dbReference type="ChEBI" id="CHEBI:16842"/>
        <dbReference type="ChEBI" id="CHEBI:29969"/>
        <dbReference type="ChEBI" id="CHEBI:30031"/>
        <dbReference type="ChEBI" id="CHEBI:61976"/>
        <dbReference type="EC" id="1.14.11.27"/>
    </reaction>
</comment>
<reference evidence="17 18" key="1">
    <citation type="submission" date="2022-12" db="EMBL/GenBank/DDBJ databases">
        <title>Chromosome-level genome assembly of true bugs.</title>
        <authorList>
            <person name="Ma L."/>
            <person name="Li H."/>
        </authorList>
    </citation>
    <scope>NUCLEOTIDE SEQUENCE [LARGE SCALE GENOMIC DNA]</scope>
    <source>
        <strain evidence="17">Lab_2022b</strain>
    </source>
</reference>